<sequence length="63" mass="7641">MFIFFLSISTFHVDFFSAFSQFQFLKKESFREKLSFLLCFLVCFLKATSKEKNFLVLYLKIYI</sequence>
<dbReference type="Proteomes" id="UP000074561">
    <property type="component" value="Chromosome"/>
</dbReference>
<name>A0A127QCJ2_9BURK</name>
<reference evidence="1 2" key="1">
    <citation type="submission" date="2015-11" db="EMBL/GenBank/DDBJ databases">
        <title>Exploring the genomic traits of fungus-feeding bacterial genus Collimonas.</title>
        <authorList>
            <person name="Song C."/>
            <person name="Schmidt R."/>
            <person name="de Jager V."/>
            <person name="Krzyzanowska D."/>
            <person name="Jongedijk E."/>
            <person name="Cankar K."/>
            <person name="Beekwilder J."/>
            <person name="van Veen A."/>
            <person name="de Boer W."/>
            <person name="van Veen J.A."/>
            <person name="Garbeva P."/>
        </authorList>
    </citation>
    <scope>NUCLEOTIDE SEQUENCE [LARGE SCALE GENOMIC DNA]</scope>
    <source>
        <strain evidence="1 2">Ter91</strain>
    </source>
</reference>
<proteinExistence type="predicted"/>
<accession>A0A127QCJ2</accession>
<dbReference type="KEGG" id="cpra:CPter91_5485"/>
<protein>
    <submittedName>
        <fullName evidence="1">Uncharacterized protein</fullName>
    </submittedName>
</protein>
<gene>
    <name evidence="1" type="ORF">CPter91_5485</name>
</gene>
<evidence type="ECO:0000313" key="2">
    <source>
        <dbReference type="Proteomes" id="UP000074561"/>
    </source>
</evidence>
<organism evidence="1 2">
    <name type="scientific">Collimonas pratensis</name>
    <dbReference type="NCBI Taxonomy" id="279113"/>
    <lineage>
        <taxon>Bacteria</taxon>
        <taxon>Pseudomonadati</taxon>
        <taxon>Pseudomonadota</taxon>
        <taxon>Betaproteobacteria</taxon>
        <taxon>Burkholderiales</taxon>
        <taxon>Oxalobacteraceae</taxon>
        <taxon>Collimonas</taxon>
    </lineage>
</organism>
<evidence type="ECO:0000313" key="1">
    <source>
        <dbReference type="EMBL" id="AMP07768.1"/>
    </source>
</evidence>
<dbReference type="AlphaFoldDB" id="A0A127QCJ2"/>
<dbReference type="PATRIC" id="fig|279113.9.peg.5441"/>
<dbReference type="EMBL" id="CP013234">
    <property type="protein sequence ID" value="AMP07768.1"/>
    <property type="molecule type" value="Genomic_DNA"/>
</dbReference>